<accession>A0A9Q0AZG9</accession>
<evidence type="ECO:0000313" key="2">
    <source>
        <dbReference type="EMBL" id="KAI3537026.1"/>
    </source>
</evidence>
<organism evidence="2 3">
    <name type="scientific">Colletotrichum abscissum</name>
    <dbReference type="NCBI Taxonomy" id="1671311"/>
    <lineage>
        <taxon>Eukaryota</taxon>
        <taxon>Fungi</taxon>
        <taxon>Dikarya</taxon>
        <taxon>Ascomycota</taxon>
        <taxon>Pezizomycotina</taxon>
        <taxon>Sordariomycetes</taxon>
        <taxon>Hypocreomycetidae</taxon>
        <taxon>Glomerellales</taxon>
        <taxon>Glomerellaceae</taxon>
        <taxon>Colletotrichum</taxon>
        <taxon>Colletotrichum acutatum species complex</taxon>
    </lineage>
</organism>
<comment type="caution">
    <text evidence="2">The sequence shown here is derived from an EMBL/GenBank/DDBJ whole genome shotgun (WGS) entry which is preliminary data.</text>
</comment>
<sequence>MPHHKTHFAKVHLVNFTSNASDRSNRPSSSSRAALPHLTGHFALAPDPSPAETDPQLGLPLGDSAPGGIPPGADDWTAGLSTIGHADATPFAPASPQETRVA</sequence>
<evidence type="ECO:0000313" key="3">
    <source>
        <dbReference type="Proteomes" id="UP001056436"/>
    </source>
</evidence>
<name>A0A9Q0AZG9_9PEZI</name>
<feature type="region of interest" description="Disordered" evidence="1">
    <location>
        <begin position="16"/>
        <end position="102"/>
    </location>
</feature>
<feature type="compositionally biased region" description="Low complexity" evidence="1">
    <location>
        <begin position="18"/>
        <end position="34"/>
    </location>
</feature>
<keyword evidence="3" id="KW-1185">Reference proteome</keyword>
<evidence type="ECO:0000256" key="1">
    <source>
        <dbReference type="SAM" id="MobiDB-lite"/>
    </source>
</evidence>
<dbReference type="AlphaFoldDB" id="A0A9Q0AZG9"/>
<protein>
    <submittedName>
        <fullName evidence="2">Uncharacterized protein</fullName>
    </submittedName>
</protein>
<gene>
    <name evidence="2" type="ORF">CABS02_12300</name>
</gene>
<dbReference type="EMBL" id="SDAQ01000118">
    <property type="protein sequence ID" value="KAI3537026.1"/>
    <property type="molecule type" value="Genomic_DNA"/>
</dbReference>
<dbReference type="Proteomes" id="UP001056436">
    <property type="component" value="Unassembled WGS sequence"/>
</dbReference>
<proteinExistence type="predicted"/>
<reference evidence="2" key="1">
    <citation type="submission" date="2019-01" db="EMBL/GenBank/DDBJ databases">
        <title>Colletotrichum abscissum LGMF1257.</title>
        <authorList>
            <person name="Baroncelli R."/>
        </authorList>
    </citation>
    <scope>NUCLEOTIDE SEQUENCE</scope>
    <source>
        <strain evidence="2">Ca142</strain>
    </source>
</reference>